<feature type="compositionally biased region" description="Basic and acidic residues" evidence="2">
    <location>
        <begin position="1063"/>
        <end position="1073"/>
    </location>
</feature>
<feature type="region of interest" description="Disordered" evidence="2">
    <location>
        <begin position="1063"/>
        <end position="1089"/>
    </location>
</feature>
<feature type="compositionally biased region" description="Basic and acidic residues" evidence="2">
    <location>
        <begin position="1527"/>
        <end position="1538"/>
    </location>
</feature>
<evidence type="ECO:0000313" key="4">
    <source>
        <dbReference type="EMBL" id="TEB15351.1"/>
    </source>
</evidence>
<organism evidence="4 5">
    <name type="scientific">Coprinellus micaceus</name>
    <name type="common">Glistening ink-cap mushroom</name>
    <name type="synonym">Coprinus micaceus</name>
    <dbReference type="NCBI Taxonomy" id="71717"/>
    <lineage>
        <taxon>Eukaryota</taxon>
        <taxon>Fungi</taxon>
        <taxon>Dikarya</taxon>
        <taxon>Basidiomycota</taxon>
        <taxon>Agaricomycotina</taxon>
        <taxon>Agaricomycetes</taxon>
        <taxon>Agaricomycetidae</taxon>
        <taxon>Agaricales</taxon>
        <taxon>Agaricineae</taxon>
        <taxon>Psathyrellaceae</taxon>
        <taxon>Coprinellus</taxon>
    </lineage>
</organism>
<dbReference type="GO" id="GO:0008270">
    <property type="term" value="F:zinc ion binding"/>
    <property type="evidence" value="ECO:0007669"/>
    <property type="project" value="UniProtKB-KW"/>
</dbReference>
<proteinExistence type="predicted"/>
<sequence>MNSTSIAPALAPMMADFIRQIQDYHRPTPTRAAYPLHYDTKTQALVEFPWPYDPESGQRIAPDMLEAYQKSHEFRAPCCLCAFIEGKAYSKSEIGIVDGGRATVLTGQYVALCSSRRCGYFVCLEWFYTMDGLMLQTCRKRDHPLPSKESAHFSDSLDLSRPLNPASLTPMVPATGTPKNLRLIKPAMPKKAMEELFWDLAHGVSWETFASTFAQCLVCKAIVLREGMFSQHRCGMSRLQGDRPAESVSNTGSMVRMRVTRVNGRLVRLRVGTGEPGDPFRTYSPSLLAKTGYSATSILSYRHLREEPFLLLVFTVALMSQSIHPNPLHFQAHSSSYCCDHCGKEYSALHHLEKHERSSCLLAKRNLSDLLEESKAYWESRKRRKVNCGTDEGFCEGSSLQEHGNVPPADLHIPVGIRKGKRPIRHPARYDDANLPIAPATLQDAISHAASSSLPAFNIHAAANPVLALLPSLGGFEPTHDPDQLVFKPKPTKPAKGEDCQNPNTEATNCRDPDTEAEDRRGPNSRTEDRRNLNAKDQIRRNPKDSSFGPFSSRTAFLLAEWYWQSSRKSLLDFQNLMSILKDPQFSLPDATNVNWKATFQTLGANKGDLPEDSRSWIHDDGWKTETISIDIPFHNRMPEPGIKTFTVGKFHHRSLVSVIKEKVSSAKDTPNFHYYPYEAAWKPTGCSPEVNLYGELYASHAFREAHEAVQRQPRTERDKGLERVVVALMFWSDATQLTAFGGAGLWPCYMFFGNESKHRRGEPSAKLGQQVAYFMKLPDRVGDFLKERNKGRLPAKALLKYLARELFHKQWTLVCGIRNNGGLPCHRCLVKQADLCKLGSPSDTERLNQLRISNKQKEAAVKAQGIIRDGCAFSNDKVKSILGSQCLVPVQTAFDSKIPETHPLFDILGTLVVDVLHEFEIGVWKKTFYTSHSVARIVQPRYRSVPPFARDTIRKFPLNVSEMKAKGGSRLRGSFAGKVVPQSISPPLTSNQCAIPTFEGLLLEEHNARLMELLFVCAQWHALAKLRQHNDHTLGLLDYTTVQLGAKMRIFCRDTCSKISTKETQKEADARAKKAGKNGQGKPTGSAARRPVTLDVFTIKFHFLGDYSSTIRRVGTTDSFSTQTGELYHRFPKSWYPRTDRKDYELQLTHMERRQARLSDIRASLDSNSQGIGPSSDARLSNDSAPPGGLGESLLELERHYIIGANQNTSITFNALADRSDWGVRDPYLVGFHEKLKRHLLPRILEKLGYDKAVVAAGADQWPHVAFKDNRIYSHQLLKMNYTTYDVRRNQDIIHVGTPQCNVMFLNPSYTADSRLTEHPYLYGKILGVFHADVCFVGQLPNDLKPSTAYHRIDVVWVNWYKFLPAKTPSSLDRLSLYPLNLGFSLNFTDPDNIIRGIHLIPQFSSKQEEILPKSKFTGTDPVVWDAYFINRFVDRDMFMRYQYGMSVGHAYMLNAAFPGPQVPVIPHDFDHCLIFKPASSSASRFAPATSTHEDTGHSLEQRSVANEGPSTSSLEDEGHILQSQLEREAPNPGRDDDNSDGDDDDDGGDDDDDDDDDDWVRHDDDDDDDDDDGDDDDDDDGEEN</sequence>
<name>A0A4Y7S2J8_COPMI</name>
<dbReference type="OrthoDB" id="3269417at2759"/>
<dbReference type="STRING" id="71717.A0A4Y7S2J8"/>
<gene>
    <name evidence="4" type="ORF">FA13DRAFT_1721217</name>
</gene>
<feature type="region of interest" description="Disordered" evidence="2">
    <location>
        <begin position="1163"/>
        <end position="1187"/>
    </location>
</feature>
<evidence type="ECO:0000259" key="3">
    <source>
        <dbReference type="PROSITE" id="PS50157"/>
    </source>
</evidence>
<comment type="caution">
    <text evidence="4">The sequence shown here is derived from an EMBL/GenBank/DDBJ whole genome shotgun (WGS) entry which is preliminary data.</text>
</comment>
<keyword evidence="5" id="KW-1185">Reference proteome</keyword>
<keyword evidence="1" id="KW-0479">Metal-binding</keyword>
<evidence type="ECO:0000256" key="2">
    <source>
        <dbReference type="SAM" id="MobiDB-lite"/>
    </source>
</evidence>
<dbReference type="Proteomes" id="UP000298030">
    <property type="component" value="Unassembled WGS sequence"/>
</dbReference>
<feature type="region of interest" description="Disordered" evidence="2">
    <location>
        <begin position="1485"/>
        <end position="1586"/>
    </location>
</feature>
<evidence type="ECO:0000256" key="1">
    <source>
        <dbReference type="PROSITE-ProRule" id="PRU00042"/>
    </source>
</evidence>
<protein>
    <recommendedName>
        <fullName evidence="3">C2H2-type domain-containing protein</fullName>
    </recommendedName>
</protein>
<feature type="region of interest" description="Disordered" evidence="2">
    <location>
        <begin position="480"/>
        <end position="547"/>
    </location>
</feature>
<feature type="compositionally biased region" description="Polar residues" evidence="2">
    <location>
        <begin position="1166"/>
        <end position="1185"/>
    </location>
</feature>
<feature type="compositionally biased region" description="Basic and acidic residues" evidence="2">
    <location>
        <begin position="509"/>
        <end position="544"/>
    </location>
</feature>
<feature type="compositionally biased region" description="Basic and acidic residues" evidence="2">
    <location>
        <begin position="1493"/>
        <end position="1502"/>
    </location>
</feature>
<feature type="domain" description="C2H2-type" evidence="3">
    <location>
        <begin position="337"/>
        <end position="357"/>
    </location>
</feature>
<accession>A0A4Y7S2J8</accession>
<evidence type="ECO:0000313" key="5">
    <source>
        <dbReference type="Proteomes" id="UP000298030"/>
    </source>
</evidence>
<dbReference type="InterPro" id="IPR013087">
    <property type="entry name" value="Znf_C2H2_type"/>
</dbReference>
<keyword evidence="1" id="KW-0863">Zinc-finger</keyword>
<dbReference type="EMBL" id="QPFP01000359">
    <property type="protein sequence ID" value="TEB15351.1"/>
    <property type="molecule type" value="Genomic_DNA"/>
</dbReference>
<keyword evidence="1" id="KW-0862">Zinc</keyword>
<reference evidence="4 5" key="1">
    <citation type="journal article" date="2019" name="Nat. Ecol. Evol.">
        <title>Megaphylogeny resolves global patterns of mushroom evolution.</title>
        <authorList>
            <person name="Varga T."/>
            <person name="Krizsan K."/>
            <person name="Foldi C."/>
            <person name="Dima B."/>
            <person name="Sanchez-Garcia M."/>
            <person name="Sanchez-Ramirez S."/>
            <person name="Szollosi G.J."/>
            <person name="Szarkandi J.G."/>
            <person name="Papp V."/>
            <person name="Albert L."/>
            <person name="Andreopoulos W."/>
            <person name="Angelini C."/>
            <person name="Antonin V."/>
            <person name="Barry K.W."/>
            <person name="Bougher N.L."/>
            <person name="Buchanan P."/>
            <person name="Buyck B."/>
            <person name="Bense V."/>
            <person name="Catcheside P."/>
            <person name="Chovatia M."/>
            <person name="Cooper J."/>
            <person name="Damon W."/>
            <person name="Desjardin D."/>
            <person name="Finy P."/>
            <person name="Geml J."/>
            <person name="Haridas S."/>
            <person name="Hughes K."/>
            <person name="Justo A."/>
            <person name="Karasinski D."/>
            <person name="Kautmanova I."/>
            <person name="Kiss B."/>
            <person name="Kocsube S."/>
            <person name="Kotiranta H."/>
            <person name="LaButti K.M."/>
            <person name="Lechner B.E."/>
            <person name="Liimatainen K."/>
            <person name="Lipzen A."/>
            <person name="Lukacs Z."/>
            <person name="Mihaltcheva S."/>
            <person name="Morgado L.N."/>
            <person name="Niskanen T."/>
            <person name="Noordeloos M.E."/>
            <person name="Ohm R.A."/>
            <person name="Ortiz-Santana B."/>
            <person name="Ovrebo C."/>
            <person name="Racz N."/>
            <person name="Riley R."/>
            <person name="Savchenko A."/>
            <person name="Shiryaev A."/>
            <person name="Soop K."/>
            <person name="Spirin V."/>
            <person name="Szebenyi C."/>
            <person name="Tomsovsky M."/>
            <person name="Tulloss R.E."/>
            <person name="Uehling J."/>
            <person name="Grigoriev I.V."/>
            <person name="Vagvolgyi C."/>
            <person name="Papp T."/>
            <person name="Martin F.M."/>
            <person name="Miettinen O."/>
            <person name="Hibbett D.S."/>
            <person name="Nagy L.G."/>
        </authorList>
    </citation>
    <scope>NUCLEOTIDE SEQUENCE [LARGE SCALE GENOMIC DNA]</scope>
    <source>
        <strain evidence="4 5">FP101781</strain>
    </source>
</reference>
<feature type="compositionally biased region" description="Acidic residues" evidence="2">
    <location>
        <begin position="1539"/>
        <end position="1586"/>
    </location>
</feature>
<dbReference type="PROSITE" id="PS50157">
    <property type="entry name" value="ZINC_FINGER_C2H2_2"/>
    <property type="match status" value="1"/>
</dbReference>
<feature type="compositionally biased region" description="Polar residues" evidence="2">
    <location>
        <begin position="1503"/>
        <end position="1515"/>
    </location>
</feature>